<evidence type="ECO:0000313" key="1">
    <source>
        <dbReference type="EMBL" id="GGN79233.1"/>
    </source>
</evidence>
<accession>A0A917YB51</accession>
<evidence type="ECO:0000313" key="2">
    <source>
        <dbReference type="Proteomes" id="UP000600365"/>
    </source>
</evidence>
<keyword evidence="2" id="KW-1185">Reference proteome</keyword>
<organism evidence="1 2">
    <name type="scientific">Streptomyces albiflavescens</name>
    <dbReference type="NCBI Taxonomy" id="1623582"/>
    <lineage>
        <taxon>Bacteria</taxon>
        <taxon>Bacillati</taxon>
        <taxon>Actinomycetota</taxon>
        <taxon>Actinomycetes</taxon>
        <taxon>Kitasatosporales</taxon>
        <taxon>Streptomycetaceae</taxon>
        <taxon>Streptomyces</taxon>
    </lineage>
</organism>
<dbReference type="AlphaFoldDB" id="A0A917YB51"/>
<protein>
    <submittedName>
        <fullName evidence="1">Uncharacterized protein</fullName>
    </submittedName>
</protein>
<dbReference type="EMBL" id="BMMM01000013">
    <property type="protein sequence ID" value="GGN79233.1"/>
    <property type="molecule type" value="Genomic_DNA"/>
</dbReference>
<sequence length="69" mass="7858">MPPCGTRRHVRSGPPKVYTVLVCAKGRQDSRSRYEAAMERDEWGLRAGFEDYVIVFIPAEGQRTSRTTN</sequence>
<dbReference type="Proteomes" id="UP000600365">
    <property type="component" value="Unassembled WGS sequence"/>
</dbReference>
<gene>
    <name evidence="1" type="ORF">GCM10011579_063390</name>
</gene>
<proteinExistence type="predicted"/>
<name>A0A917YB51_9ACTN</name>
<reference evidence="1 2" key="1">
    <citation type="journal article" date="2014" name="Int. J. Syst. Evol. Microbiol.">
        <title>Complete genome sequence of Corynebacterium casei LMG S-19264T (=DSM 44701T), isolated from a smear-ripened cheese.</title>
        <authorList>
            <consortium name="US DOE Joint Genome Institute (JGI-PGF)"/>
            <person name="Walter F."/>
            <person name="Albersmeier A."/>
            <person name="Kalinowski J."/>
            <person name="Ruckert C."/>
        </authorList>
    </citation>
    <scope>NUCLEOTIDE SEQUENCE [LARGE SCALE GENOMIC DNA]</scope>
    <source>
        <strain evidence="1 2">CGMCC 4.7111</strain>
    </source>
</reference>
<comment type="caution">
    <text evidence="1">The sequence shown here is derived from an EMBL/GenBank/DDBJ whole genome shotgun (WGS) entry which is preliminary data.</text>
</comment>